<comment type="caution">
    <text evidence="1">The sequence shown here is derived from an EMBL/GenBank/DDBJ whole genome shotgun (WGS) entry which is preliminary data.</text>
</comment>
<organism evidence="1 2">
    <name type="scientific">Peiella sedimenti</name>
    <dbReference type="NCBI Taxonomy" id="3061083"/>
    <lineage>
        <taxon>Bacteria</taxon>
        <taxon>Pseudomonadati</taxon>
        <taxon>Pseudomonadota</taxon>
        <taxon>Alphaproteobacteria</taxon>
        <taxon>Caulobacterales</taxon>
        <taxon>Caulobacteraceae</taxon>
        <taxon>Peiella</taxon>
    </lineage>
</organism>
<gene>
    <name evidence="1" type="ORF">Q0812_04095</name>
</gene>
<sequence length="285" mass="30005">MSYKAITVLLYGRDDPHTLSAAAWLAAEHGARLTATPVYPDPASDLIAAGAALGAAIPQSTYDEMAELNQEIQAGLEKACRKACAEADIAYGAGEGAPRLILEDLNPIVWTALERACTLTDLVVVGRGFVKAMPQRAMQVLEDVLMRLRVPLLVVSRGVGDLTGPVAIAWNGRLEAARAVKGAMPLIAGGSQTLILQHPSVSVVEALGPEVLADYLESHELGGSDLVYFGGDDAGDALLQEARRRNVGLLVAGAYGHSRLRELVLGGVTRSLLFADEAPSLLLAH</sequence>
<protein>
    <submittedName>
        <fullName evidence="1">Universal stress protein</fullName>
    </submittedName>
</protein>
<dbReference type="Gene3D" id="3.40.50.12370">
    <property type="match status" value="1"/>
</dbReference>
<evidence type="ECO:0000313" key="1">
    <source>
        <dbReference type="EMBL" id="MDO1558608.1"/>
    </source>
</evidence>
<name>A0ABT8SLU0_9CAUL</name>
<reference evidence="1" key="1">
    <citation type="submission" date="2023-07" db="EMBL/GenBank/DDBJ databases">
        <title>Brevundimonas soil sp. nov., isolated from the soil of chemical plant.</title>
        <authorList>
            <person name="Wu N."/>
        </authorList>
    </citation>
    <scope>NUCLEOTIDE SEQUENCE</scope>
    <source>
        <strain evidence="1">XZ-24</strain>
    </source>
</reference>
<evidence type="ECO:0000313" key="2">
    <source>
        <dbReference type="Proteomes" id="UP001169063"/>
    </source>
</evidence>
<accession>A0ABT8SLU0</accession>
<dbReference type="CDD" id="cd00293">
    <property type="entry name" value="USP-like"/>
    <property type="match status" value="1"/>
</dbReference>
<dbReference type="EMBL" id="JAUKTR010000001">
    <property type="protein sequence ID" value="MDO1558608.1"/>
    <property type="molecule type" value="Genomic_DNA"/>
</dbReference>
<dbReference type="RefSeq" id="WP_302109014.1">
    <property type="nucleotide sequence ID" value="NZ_JAUKTR010000001.1"/>
</dbReference>
<proteinExistence type="predicted"/>
<keyword evidence="2" id="KW-1185">Reference proteome</keyword>
<dbReference type="Proteomes" id="UP001169063">
    <property type="component" value="Unassembled WGS sequence"/>
</dbReference>
<dbReference type="SUPFAM" id="SSF52402">
    <property type="entry name" value="Adenine nucleotide alpha hydrolases-like"/>
    <property type="match status" value="1"/>
</dbReference>